<feature type="transmembrane region" description="Helical" evidence="1">
    <location>
        <begin position="265"/>
        <end position="282"/>
    </location>
</feature>
<dbReference type="EMBL" id="CAEZZY010000125">
    <property type="protein sequence ID" value="CAB4784789.1"/>
    <property type="molecule type" value="Genomic_DNA"/>
</dbReference>
<dbReference type="InterPro" id="IPR036259">
    <property type="entry name" value="MFS_trans_sf"/>
</dbReference>
<gene>
    <name evidence="2" type="ORF">UFOPK2928_01017</name>
    <name evidence="3" type="ORF">UFOPK4010_00985</name>
</gene>
<dbReference type="EMBL" id="CAFBOU010000096">
    <property type="protein sequence ID" value="CAB4997588.1"/>
    <property type="molecule type" value="Genomic_DNA"/>
</dbReference>
<feature type="transmembrane region" description="Helical" evidence="1">
    <location>
        <begin position="288"/>
        <end position="309"/>
    </location>
</feature>
<accession>A0A6J7NY12</accession>
<feature type="transmembrane region" description="Helical" evidence="1">
    <location>
        <begin position="321"/>
        <end position="341"/>
    </location>
</feature>
<feature type="transmembrane region" description="Helical" evidence="1">
    <location>
        <begin position="158"/>
        <end position="179"/>
    </location>
</feature>
<feature type="transmembrane region" description="Helical" evidence="1">
    <location>
        <begin position="78"/>
        <end position="97"/>
    </location>
</feature>
<feature type="transmembrane region" description="Helical" evidence="1">
    <location>
        <begin position="46"/>
        <end position="66"/>
    </location>
</feature>
<dbReference type="AlphaFoldDB" id="A0A6J7NY12"/>
<name>A0A6J7NY12_9ZZZZ</name>
<feature type="transmembrane region" description="Helical" evidence="1">
    <location>
        <begin position="103"/>
        <end position="121"/>
    </location>
</feature>
<proteinExistence type="predicted"/>
<reference evidence="3" key="1">
    <citation type="submission" date="2020-05" db="EMBL/GenBank/DDBJ databases">
        <authorList>
            <person name="Chiriac C."/>
            <person name="Salcher M."/>
            <person name="Ghai R."/>
            <person name="Kavagutti S V."/>
        </authorList>
    </citation>
    <scope>NUCLEOTIDE SEQUENCE</scope>
</reference>
<protein>
    <submittedName>
        <fullName evidence="3">Unannotated protein</fullName>
    </submittedName>
</protein>
<sequence>MPEALPRKLVHRLVLLNSMSSFLMGSLGFSIQLIKRDFELTRVIASWHNIGWAAALVFMSILLLKGTHRRPAHQTMRIGWGFLIVGSVSYCLSPNIYFSVPAVIITASGSVIAGNTISAILTTHSKTALKNMFRSTGVGVLLSAVAPTIIGLATQVEIPWRVTMSVTALIIGTVALIIIPELEARPAPADKAGKITWDKPFLYILIFAFLTITMEISLSSWALDLLTERGTQVKIAVLFATVSPYFVAFSRIYLSVKDTHNVHRIWNFSIIAITTGTLLIIFTNSPTLTLAGLVIASAGVGPCASISIANASGSDQGADRGIAAFVIGMGISCGVSPWIMGFISENFGFAAAYGTILFILIFATYFFKAINRAKVAL</sequence>
<evidence type="ECO:0000313" key="3">
    <source>
        <dbReference type="EMBL" id="CAB4997588.1"/>
    </source>
</evidence>
<evidence type="ECO:0000256" key="1">
    <source>
        <dbReference type="SAM" id="Phobius"/>
    </source>
</evidence>
<keyword evidence="1" id="KW-1133">Transmembrane helix</keyword>
<evidence type="ECO:0000313" key="2">
    <source>
        <dbReference type="EMBL" id="CAB4784789.1"/>
    </source>
</evidence>
<feature type="transmembrane region" description="Helical" evidence="1">
    <location>
        <begin position="235"/>
        <end position="253"/>
    </location>
</feature>
<dbReference type="SUPFAM" id="SSF103473">
    <property type="entry name" value="MFS general substrate transporter"/>
    <property type="match status" value="1"/>
</dbReference>
<keyword evidence="1" id="KW-0812">Transmembrane</keyword>
<dbReference type="Gene3D" id="1.20.1250.20">
    <property type="entry name" value="MFS general substrate transporter like domains"/>
    <property type="match status" value="1"/>
</dbReference>
<feature type="transmembrane region" description="Helical" evidence="1">
    <location>
        <begin position="133"/>
        <end position="152"/>
    </location>
</feature>
<organism evidence="3">
    <name type="scientific">freshwater metagenome</name>
    <dbReference type="NCBI Taxonomy" id="449393"/>
    <lineage>
        <taxon>unclassified sequences</taxon>
        <taxon>metagenomes</taxon>
        <taxon>ecological metagenomes</taxon>
    </lineage>
</organism>
<feature type="transmembrane region" description="Helical" evidence="1">
    <location>
        <begin position="200"/>
        <end position="223"/>
    </location>
</feature>
<keyword evidence="1" id="KW-0472">Membrane</keyword>
<feature type="transmembrane region" description="Helical" evidence="1">
    <location>
        <begin position="12"/>
        <end position="34"/>
    </location>
</feature>
<feature type="transmembrane region" description="Helical" evidence="1">
    <location>
        <begin position="347"/>
        <end position="367"/>
    </location>
</feature>